<dbReference type="eggNOG" id="ENOG503321H">
    <property type="taxonomic scope" value="Bacteria"/>
</dbReference>
<dbReference type="GeneID" id="93384411"/>
<proteinExistence type="predicted"/>
<dbReference type="InterPro" id="IPR029075">
    <property type="entry name" value="Imm48"/>
</dbReference>
<reference evidence="1 2" key="2">
    <citation type="submission" date="2007-09" db="EMBL/GenBank/DDBJ databases">
        <authorList>
            <person name="Fulton L."/>
            <person name="Clifton S."/>
            <person name="Fulton B."/>
            <person name="Xu J."/>
            <person name="Minx P."/>
            <person name="Pepin K.H."/>
            <person name="Johnson M."/>
            <person name="Thiruvilangam P."/>
            <person name="Bhonagiri V."/>
            <person name="Nash W.E."/>
            <person name="Mardis E.R."/>
            <person name="Wilson R.K."/>
        </authorList>
    </citation>
    <scope>NUCLEOTIDE SEQUENCE [LARGE SCALE GENOMIC DNA]</scope>
    <source>
        <strain evidence="1 2">ATCC 33270</strain>
    </source>
</reference>
<dbReference type="Proteomes" id="UP000003162">
    <property type="component" value="Unassembled WGS sequence"/>
</dbReference>
<dbReference type="HOGENOM" id="CLU_155776_0_0_9"/>
<comment type="caution">
    <text evidence="1">The sequence shown here is derived from an EMBL/GenBank/DDBJ whole genome shotgun (WGS) entry which is preliminary data.</text>
</comment>
<sequence>MEIQVDKTLNMVDKIVNNITVDLNDEMQRQILAGYIFGVLNGLAYEESVSALDVKAIMIRIAIEKLNYETKAATELVDFLIESTKKEFHPTMNAIIHRGISAYYLYLEEKYADIRTDFTDIITVIKSS</sequence>
<accession>A8SJG7</accession>
<evidence type="ECO:0000313" key="2">
    <source>
        <dbReference type="Proteomes" id="UP000003162"/>
    </source>
</evidence>
<protein>
    <submittedName>
        <fullName evidence="1">Uncharacterized protein</fullName>
    </submittedName>
</protein>
<dbReference type="Pfam" id="PF15574">
    <property type="entry name" value="Imm48"/>
    <property type="match status" value="1"/>
</dbReference>
<organism evidence="1 2">
    <name type="scientific">Parvimonas micra ATCC 33270</name>
    <dbReference type="NCBI Taxonomy" id="411465"/>
    <lineage>
        <taxon>Bacteria</taxon>
        <taxon>Bacillati</taxon>
        <taxon>Bacillota</taxon>
        <taxon>Tissierellia</taxon>
        <taxon>Tissierellales</taxon>
        <taxon>Peptoniphilaceae</taxon>
        <taxon>Parvimonas</taxon>
    </lineage>
</organism>
<gene>
    <name evidence="1" type="ORF">PEPMIC_00302</name>
</gene>
<reference evidence="1 2" key="1">
    <citation type="submission" date="2007-09" db="EMBL/GenBank/DDBJ databases">
        <title>Draft genome sequence of Peptostreptococcus micros (ATCC 33270).</title>
        <authorList>
            <person name="Sudarsanam P."/>
            <person name="Ley R."/>
            <person name="Guruge J."/>
            <person name="Turnbaugh P.J."/>
            <person name="Mahowald M."/>
            <person name="Liep D."/>
            <person name="Gordon J."/>
        </authorList>
    </citation>
    <scope>NUCLEOTIDE SEQUENCE [LARGE SCALE GENOMIC DNA]</scope>
    <source>
        <strain evidence="1 2">ATCC 33270</strain>
    </source>
</reference>
<dbReference type="RefSeq" id="WP_004832128.1">
    <property type="nucleotide sequence ID" value="NZ_DS483516.1"/>
</dbReference>
<dbReference type="EMBL" id="ABEE02000015">
    <property type="protein sequence ID" value="EDP24453.1"/>
    <property type="molecule type" value="Genomic_DNA"/>
</dbReference>
<name>A8SJG7_9FIRM</name>
<dbReference type="AlphaFoldDB" id="A8SJG7"/>
<evidence type="ECO:0000313" key="1">
    <source>
        <dbReference type="EMBL" id="EDP24453.1"/>
    </source>
</evidence>